<organism evidence="2 3">
    <name type="scientific">Streptomyces ramulosus</name>
    <dbReference type="NCBI Taxonomy" id="47762"/>
    <lineage>
        <taxon>Bacteria</taxon>
        <taxon>Bacillati</taxon>
        <taxon>Actinomycetota</taxon>
        <taxon>Actinomycetes</taxon>
        <taxon>Kitasatosporales</taxon>
        <taxon>Streptomycetaceae</taxon>
        <taxon>Streptomyces</taxon>
    </lineage>
</organism>
<evidence type="ECO:0000313" key="2">
    <source>
        <dbReference type="EMBL" id="MFC5891779.1"/>
    </source>
</evidence>
<dbReference type="EMBL" id="JBHSPW010000001">
    <property type="protein sequence ID" value="MFC5891779.1"/>
    <property type="molecule type" value="Genomic_DNA"/>
</dbReference>
<feature type="domain" description="SnoaL-like" evidence="1">
    <location>
        <begin position="10"/>
        <end position="102"/>
    </location>
</feature>
<name>A0ABW1FD56_9ACTN</name>
<protein>
    <submittedName>
        <fullName evidence="2">Nuclear transport factor 2 family protein</fullName>
    </submittedName>
</protein>
<dbReference type="RefSeq" id="WP_345080888.1">
    <property type="nucleotide sequence ID" value="NZ_BAAAWG010000006.1"/>
</dbReference>
<dbReference type="Gene3D" id="3.10.450.50">
    <property type="match status" value="1"/>
</dbReference>
<keyword evidence="3" id="KW-1185">Reference proteome</keyword>
<sequence length="122" mass="13526">MSSLEQIDETYFAAWENGDFDTIRAMLADEVDFVGALGQARGVEEFLTGLRGLGQVLTRIEVRARLADSTDVMTWFNLHTSVAAPAASAKWTHIENGKITRIRVAFDPRDLLAGLEKSNLTR</sequence>
<dbReference type="Proteomes" id="UP001596241">
    <property type="component" value="Unassembled WGS sequence"/>
</dbReference>
<proteinExistence type="predicted"/>
<accession>A0ABW1FD56</accession>
<reference evidence="3" key="1">
    <citation type="journal article" date="2019" name="Int. J. Syst. Evol. Microbiol.">
        <title>The Global Catalogue of Microorganisms (GCM) 10K type strain sequencing project: providing services to taxonomists for standard genome sequencing and annotation.</title>
        <authorList>
            <consortium name="The Broad Institute Genomics Platform"/>
            <consortium name="The Broad Institute Genome Sequencing Center for Infectious Disease"/>
            <person name="Wu L."/>
            <person name="Ma J."/>
        </authorList>
    </citation>
    <scope>NUCLEOTIDE SEQUENCE [LARGE SCALE GENOMIC DNA]</scope>
    <source>
        <strain evidence="3">CGMCC 1.15809</strain>
    </source>
</reference>
<evidence type="ECO:0000313" key="3">
    <source>
        <dbReference type="Proteomes" id="UP001596241"/>
    </source>
</evidence>
<gene>
    <name evidence="2" type="ORF">ACFP3M_02935</name>
</gene>
<comment type="caution">
    <text evidence="2">The sequence shown here is derived from an EMBL/GenBank/DDBJ whole genome shotgun (WGS) entry which is preliminary data.</text>
</comment>
<dbReference type="InterPro" id="IPR037401">
    <property type="entry name" value="SnoaL-like"/>
</dbReference>
<dbReference type="Pfam" id="PF12680">
    <property type="entry name" value="SnoaL_2"/>
    <property type="match status" value="1"/>
</dbReference>
<dbReference type="SUPFAM" id="SSF54427">
    <property type="entry name" value="NTF2-like"/>
    <property type="match status" value="1"/>
</dbReference>
<evidence type="ECO:0000259" key="1">
    <source>
        <dbReference type="Pfam" id="PF12680"/>
    </source>
</evidence>
<dbReference type="InterPro" id="IPR032710">
    <property type="entry name" value="NTF2-like_dom_sf"/>
</dbReference>